<gene>
    <name evidence="1" type="ORF">HMPREF0476_2065</name>
</gene>
<accession>F5SA32</accession>
<proteinExistence type="predicted"/>
<dbReference type="Proteomes" id="UP000004207">
    <property type="component" value="Unassembled WGS sequence"/>
</dbReference>
<evidence type="ECO:0000313" key="1">
    <source>
        <dbReference type="EMBL" id="EGK06856.1"/>
    </source>
</evidence>
<keyword evidence="2" id="KW-1185">Reference proteome</keyword>
<feature type="non-terminal residue" evidence="1">
    <location>
        <position position="68"/>
    </location>
</feature>
<protein>
    <submittedName>
        <fullName evidence="1">Uncharacterized protein</fullName>
    </submittedName>
</protein>
<organism evidence="1 2">
    <name type="scientific">Kingella kingae ATCC 23330</name>
    <dbReference type="NCBI Taxonomy" id="887327"/>
    <lineage>
        <taxon>Bacteria</taxon>
        <taxon>Pseudomonadati</taxon>
        <taxon>Pseudomonadota</taxon>
        <taxon>Betaproteobacteria</taxon>
        <taxon>Neisseriales</taxon>
        <taxon>Neisseriaceae</taxon>
        <taxon>Kingella</taxon>
    </lineage>
</organism>
<name>F5SA32_KINKI</name>
<dbReference type="EMBL" id="AFHS01000071">
    <property type="protein sequence ID" value="EGK06856.1"/>
    <property type="molecule type" value="Genomic_DNA"/>
</dbReference>
<sequence length="68" mass="7890">MQFKVIASQNAQIILKYFQAFEKRITKKCAKDGVLQRSQPALLVIITSFNPPKENHAFPTQDFMARHR</sequence>
<reference evidence="1 2" key="1">
    <citation type="submission" date="2011-04" db="EMBL/GenBank/DDBJ databases">
        <authorList>
            <person name="Muzny D."/>
            <person name="Qin X."/>
            <person name="Deng J."/>
            <person name="Jiang H."/>
            <person name="Liu Y."/>
            <person name="Qu J."/>
            <person name="Song X.-Z."/>
            <person name="Zhang L."/>
            <person name="Thornton R."/>
            <person name="Coyle M."/>
            <person name="Francisco L."/>
            <person name="Jackson L."/>
            <person name="Javaid M."/>
            <person name="Korchina V."/>
            <person name="Kovar C."/>
            <person name="Mata R."/>
            <person name="Mathew T."/>
            <person name="Ngo R."/>
            <person name="Nguyen L."/>
            <person name="Nguyen N."/>
            <person name="Okwuonu G."/>
            <person name="Ongeri F."/>
            <person name="Pham C."/>
            <person name="Simmons D."/>
            <person name="Wilczek-Boney K."/>
            <person name="Hale W."/>
            <person name="Jakkamsetti A."/>
            <person name="Pham P."/>
            <person name="Ruth R."/>
            <person name="San Lucas F."/>
            <person name="Warren J."/>
            <person name="Zhang J."/>
            <person name="Zhao Z."/>
            <person name="Zhou C."/>
            <person name="Zhu D."/>
            <person name="Lee S."/>
            <person name="Bess C."/>
            <person name="Blankenburg K."/>
            <person name="Forbes L."/>
            <person name="Fu Q."/>
            <person name="Gubbala S."/>
            <person name="Hirani K."/>
            <person name="Jayaseelan J.C."/>
            <person name="Lara F."/>
            <person name="Munidasa M."/>
            <person name="Palculict T."/>
            <person name="Patil S."/>
            <person name="Pu L.-L."/>
            <person name="Saada N."/>
            <person name="Tang L."/>
            <person name="Weissenberger G."/>
            <person name="Zhu Y."/>
            <person name="Hemphill L."/>
            <person name="Shang Y."/>
            <person name="Youmans B."/>
            <person name="Ayvaz T."/>
            <person name="Ross M."/>
            <person name="Santibanez J."/>
            <person name="Aqrawi P."/>
            <person name="Gross S."/>
            <person name="Joshi V."/>
            <person name="Fowler G."/>
            <person name="Nazareth L."/>
            <person name="Reid J."/>
            <person name="Worley K."/>
            <person name="Petrosino J."/>
            <person name="Highlander S."/>
            <person name="Gibbs R."/>
        </authorList>
    </citation>
    <scope>NUCLEOTIDE SEQUENCE [LARGE SCALE GENOMIC DNA]</scope>
    <source>
        <strain evidence="1 2">ATCC 23330</strain>
    </source>
</reference>
<comment type="caution">
    <text evidence="1">The sequence shown here is derived from an EMBL/GenBank/DDBJ whole genome shotgun (WGS) entry which is preliminary data.</text>
</comment>
<dbReference type="AlphaFoldDB" id="F5SA32"/>
<evidence type="ECO:0000313" key="2">
    <source>
        <dbReference type="Proteomes" id="UP000004207"/>
    </source>
</evidence>
<dbReference type="HOGENOM" id="CLU_2799999_0_0_4"/>